<reference evidence="1" key="1">
    <citation type="submission" date="2018-06" db="EMBL/GenBank/DDBJ databases">
        <authorList>
            <person name="Zhirakovskaya E."/>
        </authorList>
    </citation>
    <scope>NUCLEOTIDE SEQUENCE</scope>
</reference>
<name>A0A3B1BNE0_9ZZZZ</name>
<accession>A0A3B1BNE0</accession>
<evidence type="ECO:0000313" key="1">
    <source>
        <dbReference type="EMBL" id="VAX12988.1"/>
    </source>
</evidence>
<dbReference type="AlphaFoldDB" id="A0A3B1BNE0"/>
<evidence type="ECO:0008006" key="2">
    <source>
        <dbReference type="Google" id="ProtNLM"/>
    </source>
</evidence>
<dbReference type="PROSITE" id="PS51257">
    <property type="entry name" value="PROKAR_LIPOPROTEIN"/>
    <property type="match status" value="1"/>
</dbReference>
<organism evidence="1">
    <name type="scientific">hydrothermal vent metagenome</name>
    <dbReference type="NCBI Taxonomy" id="652676"/>
    <lineage>
        <taxon>unclassified sequences</taxon>
        <taxon>metagenomes</taxon>
        <taxon>ecological metagenomes</taxon>
    </lineage>
</organism>
<dbReference type="EMBL" id="UOFZ01000080">
    <property type="protein sequence ID" value="VAX12988.1"/>
    <property type="molecule type" value="Genomic_DNA"/>
</dbReference>
<proteinExistence type="predicted"/>
<sequence length="362" mass="40980">MNTKQKSLSIIYLICACLFCAPVWAGDNSEFFLLLNIDALHYTNALNAPDADKNDLETGVDLFYVYNWQNSRVLVEYFVGSEESELERLQYNYQLTDYTTVKVGRMYTPLGYWSTRFHHGIYFQTTVSRPQIVKNEDDGGILPIHITGVTLAGATHSSASGWHYNVMLGTVPNLFINGDGKVELRPFDLLDPDKGTQNQPATVFKLYYITNDTLQTDSGISVQIQKAGASEVGLSWIKQNTANLYSHLDFIDKRIIASAFYIESRLISPSGYESAGNFTNAYLQYEQDIFTHWIAYGRVENTWGGDKDPYLALFPAFINRQVIAGLRYDLTENQALKLEYSDARTVSDNFNSLTLQWSAIFP</sequence>
<gene>
    <name evidence="1" type="ORF">MNBD_GAMMA24-98</name>
</gene>
<protein>
    <recommendedName>
        <fullName evidence="2">Porin domain-containing protein</fullName>
    </recommendedName>
</protein>
<dbReference type="SUPFAM" id="SSF56935">
    <property type="entry name" value="Porins"/>
    <property type="match status" value="1"/>
</dbReference>